<dbReference type="Gene3D" id="3.30.70.270">
    <property type="match status" value="1"/>
</dbReference>
<evidence type="ECO:0000256" key="2">
    <source>
        <dbReference type="ARBA" id="ARBA00012180"/>
    </source>
</evidence>
<dbReference type="InterPro" id="IPR043128">
    <property type="entry name" value="Rev_trsase/Diguanyl_cyclase"/>
</dbReference>
<evidence type="ECO:0000313" key="4">
    <source>
        <dbReference type="EMBL" id="KAL2085972.1"/>
    </source>
</evidence>
<proteinExistence type="inferred from homology"/>
<comment type="similarity">
    <text evidence="1">Belongs to the beta type-B retroviral polymerase family. HERV class-II K(HML-2) pol subfamily.</text>
</comment>
<feature type="domain" description="Reverse transcriptase" evidence="3">
    <location>
        <begin position="162"/>
        <end position="236"/>
    </location>
</feature>
<dbReference type="PANTHER" id="PTHR33050:SF7">
    <property type="entry name" value="RIBONUCLEASE H"/>
    <property type="match status" value="1"/>
</dbReference>
<dbReference type="GO" id="GO:0004523">
    <property type="term" value="F:RNA-DNA hybrid ribonuclease activity"/>
    <property type="evidence" value="ECO:0007669"/>
    <property type="project" value="UniProtKB-EC"/>
</dbReference>
<dbReference type="SUPFAM" id="SSF56672">
    <property type="entry name" value="DNA/RNA polymerases"/>
    <property type="match status" value="1"/>
</dbReference>
<dbReference type="Proteomes" id="UP001591681">
    <property type="component" value="Unassembled WGS sequence"/>
</dbReference>
<accession>A0ABD1JFL1</accession>
<gene>
    <name evidence="4" type="ORF">ACEWY4_019292</name>
</gene>
<reference evidence="4 5" key="1">
    <citation type="submission" date="2024-09" db="EMBL/GenBank/DDBJ databases">
        <title>A chromosome-level genome assembly of Gray's grenadier anchovy, Coilia grayii.</title>
        <authorList>
            <person name="Fu Z."/>
        </authorList>
    </citation>
    <scope>NUCLEOTIDE SEQUENCE [LARGE SCALE GENOMIC DNA]</scope>
    <source>
        <strain evidence="4">G4</strain>
        <tissue evidence="4">Muscle</tissue>
    </source>
</reference>
<organism evidence="4 5">
    <name type="scientific">Coilia grayii</name>
    <name type="common">Gray's grenadier anchovy</name>
    <dbReference type="NCBI Taxonomy" id="363190"/>
    <lineage>
        <taxon>Eukaryota</taxon>
        <taxon>Metazoa</taxon>
        <taxon>Chordata</taxon>
        <taxon>Craniata</taxon>
        <taxon>Vertebrata</taxon>
        <taxon>Euteleostomi</taxon>
        <taxon>Actinopterygii</taxon>
        <taxon>Neopterygii</taxon>
        <taxon>Teleostei</taxon>
        <taxon>Clupei</taxon>
        <taxon>Clupeiformes</taxon>
        <taxon>Clupeoidei</taxon>
        <taxon>Engraulidae</taxon>
        <taxon>Coilinae</taxon>
        <taxon>Coilia</taxon>
    </lineage>
</organism>
<evidence type="ECO:0000256" key="1">
    <source>
        <dbReference type="ARBA" id="ARBA00010879"/>
    </source>
</evidence>
<protein>
    <recommendedName>
        <fullName evidence="2">ribonuclease H</fullName>
        <ecNumber evidence="2">3.1.26.4</ecNumber>
    </recommendedName>
</protein>
<dbReference type="AlphaFoldDB" id="A0ABD1JFL1"/>
<dbReference type="Gene3D" id="3.10.10.10">
    <property type="entry name" value="HIV Type 1 Reverse Transcriptase, subunit A, domain 1"/>
    <property type="match status" value="1"/>
</dbReference>
<dbReference type="Pfam" id="PF00078">
    <property type="entry name" value="RVT_1"/>
    <property type="match status" value="1"/>
</dbReference>
<evidence type="ECO:0000313" key="5">
    <source>
        <dbReference type="Proteomes" id="UP001591681"/>
    </source>
</evidence>
<dbReference type="InterPro" id="IPR000477">
    <property type="entry name" value="RT_dom"/>
</dbReference>
<dbReference type="EMBL" id="JBHFQA010000016">
    <property type="protein sequence ID" value="KAL2085972.1"/>
    <property type="molecule type" value="Genomic_DNA"/>
</dbReference>
<dbReference type="InterPro" id="IPR052055">
    <property type="entry name" value="Hepadnavirus_pol/RT"/>
</dbReference>
<sequence>MNMIQTFLMPGCMSARPPQSAVWPLEGSIAPRMGPLAHLTRRFPTLVLPPSGDVATRTGVHTPHTQRCPYAPLDPRGLLSPHLSAWKATSAPEWVIRTIERGYRLQFAVRPPRFGGIVYSQTEVTSAQFLVEEIYSLLRKGAIREVSRREAQQGFYSRYFLVPKKDGSLRPILHLRVLNRHLRHYHFKMLNFSTLSRSVQRNDWFTSIDLKDAFHHIGIYPPHRKFLRFAYQDKCYEFTRFLSLRATHVPGKLNMGADLLSRGNPLYGEWRLHPQVVDLIWQRFGRAAVDLFASRENAHCPMYFSLLDGNAPLGIDALAHPCPKVLLYAFPPLCLILPTLARVREQGLTLILIAPKWHKAPWLAEIFCLLYTQPMMLPLRSDLLSQVNGEIHHNHPDRVALWAWPIRGAISPR</sequence>
<dbReference type="InterPro" id="IPR043502">
    <property type="entry name" value="DNA/RNA_pol_sf"/>
</dbReference>
<dbReference type="PANTHER" id="PTHR33050">
    <property type="entry name" value="REVERSE TRANSCRIPTASE DOMAIN-CONTAINING PROTEIN"/>
    <property type="match status" value="1"/>
</dbReference>
<comment type="caution">
    <text evidence="4">The sequence shown here is derived from an EMBL/GenBank/DDBJ whole genome shotgun (WGS) entry which is preliminary data.</text>
</comment>
<name>A0ABD1JFL1_9TELE</name>
<evidence type="ECO:0000259" key="3">
    <source>
        <dbReference type="Pfam" id="PF00078"/>
    </source>
</evidence>
<dbReference type="EC" id="3.1.26.4" evidence="2"/>
<keyword evidence="5" id="KW-1185">Reference proteome</keyword>